<evidence type="ECO:0000256" key="5">
    <source>
        <dbReference type="ARBA" id="ARBA00036066"/>
    </source>
</evidence>
<comment type="similarity">
    <text evidence="6">Belongs to the L2HGDH family.</text>
</comment>
<protein>
    <recommendedName>
        <fullName evidence="8">L-2-hydroxyglutarate dehydrogenase, mitochondrial</fullName>
        <ecNumber evidence="7">1.1.99.2</ecNumber>
    </recommendedName>
</protein>
<evidence type="ECO:0000256" key="6">
    <source>
        <dbReference type="ARBA" id="ARBA00037941"/>
    </source>
</evidence>
<proteinExistence type="inferred from homology"/>
<keyword evidence="4" id="KW-0560">Oxidoreductase</keyword>
<evidence type="ECO:0000256" key="1">
    <source>
        <dbReference type="ARBA" id="ARBA00001974"/>
    </source>
</evidence>
<dbReference type="Pfam" id="PF01266">
    <property type="entry name" value="DAO"/>
    <property type="match status" value="1"/>
</dbReference>
<evidence type="ECO:0000313" key="11">
    <source>
        <dbReference type="Proteomes" id="UP000654370"/>
    </source>
</evidence>
<accession>A0A8H7Q3I1</accession>
<gene>
    <name evidence="10" type="ORF">INT43_000278</name>
</gene>
<dbReference type="Proteomes" id="UP000654370">
    <property type="component" value="Unassembled WGS sequence"/>
</dbReference>
<dbReference type="Gene3D" id="3.30.9.10">
    <property type="entry name" value="D-Amino Acid Oxidase, subunit A, domain 2"/>
    <property type="match status" value="1"/>
</dbReference>
<sequence>MQCLVSRHSITLKRFAPKRCFSALPKPELEVENLVIGGGVVGLALAERLARQRNGESTILVERHSQVGEETSSRNSEVIHAGLYYPEDSLKTRLCIKGKHMLYELLERTTIPYKKVGKWVVAENEEQTAYIKSLHEKSKRIGVPTFFMNAEEAKKEEPEILAHSVLVSPTTGIIDSHSFMEYLESEISNHGGDIALGSEVKSIRAAETLGGYLIEIATPPSTDTPTLVLAKHVFNAAGLHADKVANMLMPNAYKLYYAKGQYFGYRKKSPVSRLIYPCPEENLAGLGTHLTLDMSGRCKFGPDIAYIDSAYDYSVQDDDIKLDQFVTAVGKYFPGVDKSSLYPDYAGIRPKLAAPGGGFQDFIIKEESNAGFKNFYNLIGIESPGLTSSLAISEHVMNMMDT</sequence>
<evidence type="ECO:0000256" key="7">
    <source>
        <dbReference type="ARBA" id="ARBA00038878"/>
    </source>
</evidence>
<keyword evidence="11" id="KW-1185">Reference proteome</keyword>
<comment type="caution">
    <text evidence="10">The sequence shown here is derived from an EMBL/GenBank/DDBJ whole genome shotgun (WGS) entry which is preliminary data.</text>
</comment>
<dbReference type="EMBL" id="JAEPQZ010000002">
    <property type="protein sequence ID" value="KAG2184369.1"/>
    <property type="molecule type" value="Genomic_DNA"/>
</dbReference>
<evidence type="ECO:0000256" key="8">
    <source>
        <dbReference type="ARBA" id="ARBA00041137"/>
    </source>
</evidence>
<feature type="domain" description="FAD dependent oxidoreductase" evidence="9">
    <location>
        <begin position="34"/>
        <end position="396"/>
    </location>
</feature>
<dbReference type="InterPro" id="IPR006076">
    <property type="entry name" value="FAD-dep_OxRdtase"/>
</dbReference>
<evidence type="ECO:0000256" key="4">
    <source>
        <dbReference type="ARBA" id="ARBA00023002"/>
    </source>
</evidence>
<organism evidence="10 11">
    <name type="scientific">Mortierella isabellina</name>
    <name type="common">Filamentous fungus</name>
    <name type="synonym">Umbelopsis isabellina</name>
    <dbReference type="NCBI Taxonomy" id="91625"/>
    <lineage>
        <taxon>Eukaryota</taxon>
        <taxon>Fungi</taxon>
        <taxon>Fungi incertae sedis</taxon>
        <taxon>Mucoromycota</taxon>
        <taxon>Mucoromycotina</taxon>
        <taxon>Umbelopsidomycetes</taxon>
        <taxon>Umbelopsidales</taxon>
        <taxon>Umbelopsidaceae</taxon>
        <taxon>Umbelopsis</taxon>
    </lineage>
</organism>
<evidence type="ECO:0000256" key="2">
    <source>
        <dbReference type="ARBA" id="ARBA00022630"/>
    </source>
</evidence>
<name>A0A8H7Q3I1_MORIS</name>
<dbReference type="Gene3D" id="3.50.50.60">
    <property type="entry name" value="FAD/NAD(P)-binding domain"/>
    <property type="match status" value="1"/>
</dbReference>
<dbReference type="GO" id="GO:0047545">
    <property type="term" value="F:(S)-2-hydroxyglutarate dehydrogenase activity"/>
    <property type="evidence" value="ECO:0007669"/>
    <property type="project" value="UniProtKB-EC"/>
</dbReference>
<evidence type="ECO:0000313" key="10">
    <source>
        <dbReference type="EMBL" id="KAG2184369.1"/>
    </source>
</evidence>
<keyword evidence="2" id="KW-0285">Flavoprotein</keyword>
<reference evidence="10" key="1">
    <citation type="submission" date="2020-12" db="EMBL/GenBank/DDBJ databases">
        <title>Metabolic potential, ecology and presence of endohyphal bacteria is reflected in genomic diversity of Mucoromycotina.</title>
        <authorList>
            <person name="Muszewska A."/>
            <person name="Okrasinska A."/>
            <person name="Steczkiewicz K."/>
            <person name="Drgas O."/>
            <person name="Orlowska M."/>
            <person name="Perlinska-Lenart U."/>
            <person name="Aleksandrzak-Piekarczyk T."/>
            <person name="Szatraj K."/>
            <person name="Zielenkiewicz U."/>
            <person name="Pilsyk S."/>
            <person name="Malc E."/>
            <person name="Mieczkowski P."/>
            <person name="Kruszewska J.S."/>
            <person name="Biernat P."/>
            <person name="Pawlowska J."/>
        </authorList>
    </citation>
    <scope>NUCLEOTIDE SEQUENCE</scope>
    <source>
        <strain evidence="10">WA0000067209</strain>
    </source>
</reference>
<evidence type="ECO:0000256" key="3">
    <source>
        <dbReference type="ARBA" id="ARBA00022827"/>
    </source>
</evidence>
<comment type="catalytic activity">
    <reaction evidence="5">
        <text>(S)-2-hydroxyglutarate + A = 2-oxoglutarate + AH2</text>
        <dbReference type="Rhea" id="RHEA:21252"/>
        <dbReference type="ChEBI" id="CHEBI:13193"/>
        <dbReference type="ChEBI" id="CHEBI:16782"/>
        <dbReference type="ChEBI" id="CHEBI:16810"/>
        <dbReference type="ChEBI" id="CHEBI:17499"/>
        <dbReference type="EC" id="1.1.99.2"/>
    </reaction>
</comment>
<dbReference type="SUPFAM" id="SSF51905">
    <property type="entry name" value="FAD/NAD(P)-binding domain"/>
    <property type="match status" value="1"/>
</dbReference>
<comment type="cofactor">
    <cofactor evidence="1">
        <name>FAD</name>
        <dbReference type="ChEBI" id="CHEBI:57692"/>
    </cofactor>
</comment>
<dbReference type="EC" id="1.1.99.2" evidence="7"/>
<evidence type="ECO:0000259" key="9">
    <source>
        <dbReference type="Pfam" id="PF01266"/>
    </source>
</evidence>
<dbReference type="AlphaFoldDB" id="A0A8H7Q3I1"/>
<dbReference type="InterPro" id="IPR036188">
    <property type="entry name" value="FAD/NAD-bd_sf"/>
</dbReference>
<dbReference type="PANTHER" id="PTHR43104">
    <property type="entry name" value="L-2-HYDROXYGLUTARATE DEHYDROGENASE, MITOCHONDRIAL"/>
    <property type="match status" value="1"/>
</dbReference>
<dbReference type="PANTHER" id="PTHR43104:SF4">
    <property type="entry name" value="L-2-HYDROXYGLUTARATE DEHYDROGENASE, MITOCHONDRIAL"/>
    <property type="match status" value="1"/>
</dbReference>
<dbReference type="OrthoDB" id="498204at2759"/>
<keyword evidence="3" id="KW-0274">FAD</keyword>